<evidence type="ECO:0000259" key="3">
    <source>
        <dbReference type="Pfam" id="PF07635"/>
    </source>
</evidence>
<protein>
    <submittedName>
        <fullName evidence="4">DUF1553 domain-containing protein</fullName>
    </submittedName>
</protein>
<feature type="domain" description="Cytochrome C Planctomycete-type" evidence="3">
    <location>
        <begin position="56"/>
        <end position="118"/>
    </location>
</feature>
<dbReference type="PANTHER" id="PTHR35889">
    <property type="entry name" value="CYCLOINULO-OLIGOSACCHARIDE FRUCTANOTRANSFERASE-RELATED"/>
    <property type="match status" value="1"/>
</dbReference>
<proteinExistence type="predicted"/>
<comment type="caution">
    <text evidence="4">The sequence shown here is derived from an EMBL/GenBank/DDBJ whole genome shotgun (WGS) entry which is preliminary data.</text>
</comment>
<accession>A0A7J5TW68</accession>
<name>A0A7J5TW68_9BACT</name>
<evidence type="ECO:0000313" key="4">
    <source>
        <dbReference type="EMBL" id="KAB7728692.1"/>
    </source>
</evidence>
<dbReference type="SUPFAM" id="SSF49899">
    <property type="entry name" value="Concanavalin A-like lectins/glucanases"/>
    <property type="match status" value="1"/>
</dbReference>
<dbReference type="GO" id="GO:0004553">
    <property type="term" value="F:hydrolase activity, hydrolyzing O-glycosyl compounds"/>
    <property type="evidence" value="ECO:0007669"/>
    <property type="project" value="UniProtKB-ARBA"/>
</dbReference>
<gene>
    <name evidence="4" type="ORF">F5984_17820</name>
</gene>
<dbReference type="InterPro" id="IPR011429">
    <property type="entry name" value="Cyt_c_Planctomycete-type"/>
</dbReference>
<dbReference type="GO" id="GO:0005975">
    <property type="term" value="P:carbohydrate metabolic process"/>
    <property type="evidence" value="ECO:0007669"/>
    <property type="project" value="UniProtKB-ARBA"/>
</dbReference>
<dbReference type="PANTHER" id="PTHR35889:SF3">
    <property type="entry name" value="F-BOX DOMAIN-CONTAINING PROTEIN"/>
    <property type="match status" value="1"/>
</dbReference>
<dbReference type="Pfam" id="PF07635">
    <property type="entry name" value="PSCyt1"/>
    <property type="match status" value="1"/>
</dbReference>
<dbReference type="Pfam" id="PF13385">
    <property type="entry name" value="Laminin_G_3"/>
    <property type="match status" value="1"/>
</dbReference>
<dbReference type="Pfam" id="PF07587">
    <property type="entry name" value="PSD1"/>
    <property type="match status" value="1"/>
</dbReference>
<evidence type="ECO:0000313" key="5">
    <source>
        <dbReference type="Proteomes" id="UP000488299"/>
    </source>
</evidence>
<dbReference type="Pfam" id="PF07583">
    <property type="entry name" value="PSCyt2"/>
    <property type="match status" value="1"/>
</dbReference>
<reference evidence="4 5" key="1">
    <citation type="submission" date="2019-10" db="EMBL/GenBank/DDBJ databases">
        <title>Rudanella paleaurantiibacter sp. nov., isolated from sludge.</title>
        <authorList>
            <person name="Xu S.Q."/>
        </authorList>
    </citation>
    <scope>NUCLEOTIDE SEQUENCE [LARGE SCALE GENOMIC DNA]</scope>
    <source>
        <strain evidence="4 5">HX-22-17</strain>
    </source>
</reference>
<keyword evidence="5" id="KW-1185">Reference proteome</keyword>
<dbReference type="InterPro" id="IPR022655">
    <property type="entry name" value="DUF1553"/>
</dbReference>
<dbReference type="GO" id="GO:0020037">
    <property type="term" value="F:heme binding"/>
    <property type="evidence" value="ECO:0007669"/>
    <property type="project" value="InterPro"/>
</dbReference>
<dbReference type="SUPFAM" id="SSF46626">
    <property type="entry name" value="Cytochrome c"/>
    <property type="match status" value="1"/>
</dbReference>
<dbReference type="AlphaFoldDB" id="A0A7J5TW68"/>
<dbReference type="Gene3D" id="2.60.120.200">
    <property type="match status" value="1"/>
</dbReference>
<organism evidence="4 5">
    <name type="scientific">Rudanella paleaurantiibacter</name>
    <dbReference type="NCBI Taxonomy" id="2614655"/>
    <lineage>
        <taxon>Bacteria</taxon>
        <taxon>Pseudomonadati</taxon>
        <taxon>Bacteroidota</taxon>
        <taxon>Cytophagia</taxon>
        <taxon>Cytophagales</taxon>
        <taxon>Cytophagaceae</taxon>
        <taxon>Rudanella</taxon>
    </lineage>
</organism>
<dbReference type="InterPro" id="IPR011444">
    <property type="entry name" value="DUF1549"/>
</dbReference>
<dbReference type="InterPro" id="IPR013320">
    <property type="entry name" value="ConA-like_dom_sf"/>
</dbReference>
<dbReference type="InterPro" id="IPR036909">
    <property type="entry name" value="Cyt_c-like_dom_sf"/>
</dbReference>
<dbReference type="RefSeq" id="WP_152125585.1">
    <property type="nucleotide sequence ID" value="NZ_WELI01000007.1"/>
</dbReference>
<dbReference type="Proteomes" id="UP000488299">
    <property type="component" value="Unassembled WGS sequence"/>
</dbReference>
<evidence type="ECO:0000259" key="2">
    <source>
        <dbReference type="Pfam" id="PF07587"/>
    </source>
</evidence>
<feature type="domain" description="DUF1553" evidence="2">
    <location>
        <begin position="776"/>
        <end position="1029"/>
    </location>
</feature>
<feature type="domain" description="DUF1549" evidence="1">
    <location>
        <begin position="170"/>
        <end position="382"/>
    </location>
</feature>
<dbReference type="GO" id="GO:0009055">
    <property type="term" value="F:electron transfer activity"/>
    <property type="evidence" value="ECO:0007669"/>
    <property type="project" value="InterPro"/>
</dbReference>
<sequence length="1085" mass="122028">MLRFFLFLFGSVPLWIPSGPPGTDVKLPADVAGAYAKLPAELDYNQHVKPVLSDKCFACHGPDKAKQKAGLRLDVAAAAYGPLPESPGKVAIKPGNWAKSEVVHRILSTDPDYRMPTPESHLSLSAEEKAVLLKWIKDGAVYKPHWAFVPPQKKALPPLSDALAGRVVNPIDGFVFARLEREGLQPAPEADRELLLRRLSLDLTGLPPTPAEIDRFLADKSPDAYEKQVDRLLASPHYGEKMATDWLDLARFADSHGYTVDRLRDMSPYRDWVIRTFNSNMSYRLFVHQQLAGDLMKSPDEDKTAHRDRLIATAFNRLHPQNMEGGIVEEEFQTEYVMDRANTLGDAFMAISVGCARCHDHKYDPISQKNYYELYSFFNNVREAGQISWNDDLPTPTLLLPTEKEEALIRFMQSGITEQEAAVAKAERDAQAGFAHWLASGSYRKLASETLPQAHLQGFYPFEDSLRNSLNPKQKGVMKRDAGEADKPVFETTPQGKVLLLNGDSYADLRDVGVFRKSEPFSVGIRAWFPNEFKEGVIFHKSNAERLYNFKGYHLLLKNNRLEITMAHTAPSNAITRLSTQPVPRQKWVQLTLTYDGSGRAEGFRLYLDGAELVMETVIDQLYKDIIFFEKNEPALQIGGWYRGLGFKGGKVDDVVVYNRALTPFEIRVLARKASWSNLANKAPADLSEADKATLLAYYLAVEDPNVRAARQTLQQRRTAFSDSTRRIAELMVMQEMPTPKKTFLLNRGQYDLPGPEVFPNTPTSILPFPASLPKNRLGLAQWLTDNRHPLTARVAVNRYWQNFFGTGLVKTTEDFGNQGELPSHPELLDWLAVTFAQDFDWDVKRLVKLMVMSATYRQDSRLTRPDLRERDPENRLLARGPATRLTAEMLRDNALVASGLLNPKIGGKSVKPYQPDGLWEINSMTYKADTTDAVYRRSLYVVVKRSVPNPTLGTFDAPSRSSCVVRRQRTNTPLQALVTLNDPTYVEAAGVLGEHMARQPDARQAITDAYRRLTGRTPTERELTLLLKLRQTEFEKFKANPAKTTGWLKTGRHRPDPTLEPAGVAAYAVVVSTILNSDATLTKR</sequence>
<evidence type="ECO:0000259" key="1">
    <source>
        <dbReference type="Pfam" id="PF07583"/>
    </source>
</evidence>
<dbReference type="EMBL" id="WELI01000007">
    <property type="protein sequence ID" value="KAB7728692.1"/>
    <property type="molecule type" value="Genomic_DNA"/>
</dbReference>